<accession>A0A9I9EIB3</accession>
<dbReference type="EnsemblPlants" id="MELO3C034244.2.1">
    <property type="protein sequence ID" value="MELO3C034244.2.1"/>
    <property type="gene ID" value="MELO3C034244.2"/>
</dbReference>
<organism evidence="1">
    <name type="scientific">Cucumis melo</name>
    <name type="common">Muskmelon</name>
    <dbReference type="NCBI Taxonomy" id="3656"/>
    <lineage>
        <taxon>Eukaryota</taxon>
        <taxon>Viridiplantae</taxon>
        <taxon>Streptophyta</taxon>
        <taxon>Embryophyta</taxon>
        <taxon>Tracheophyta</taxon>
        <taxon>Spermatophyta</taxon>
        <taxon>Magnoliopsida</taxon>
        <taxon>eudicotyledons</taxon>
        <taxon>Gunneridae</taxon>
        <taxon>Pentapetalae</taxon>
        <taxon>rosids</taxon>
        <taxon>fabids</taxon>
        <taxon>Cucurbitales</taxon>
        <taxon>Cucurbitaceae</taxon>
        <taxon>Benincaseae</taxon>
        <taxon>Cucumis</taxon>
    </lineage>
</organism>
<dbReference type="AlphaFoldDB" id="A0A9I9EIB3"/>
<protein>
    <submittedName>
        <fullName evidence="1">Uncharacterized protein</fullName>
    </submittedName>
</protein>
<name>A0A9I9EIB3_CUCME</name>
<reference evidence="1" key="1">
    <citation type="submission" date="2023-03" db="UniProtKB">
        <authorList>
            <consortium name="EnsemblPlants"/>
        </authorList>
    </citation>
    <scope>IDENTIFICATION</scope>
</reference>
<sequence length="33" mass="3790">MKTMVQLCLRLSKRIMVQLQGDYDGEALPLPLQ</sequence>
<evidence type="ECO:0000313" key="1">
    <source>
        <dbReference type="EnsemblPlants" id="MELO3C034244.2.1"/>
    </source>
</evidence>
<dbReference type="Gramene" id="MELO3C034244.2.1">
    <property type="protein sequence ID" value="MELO3C034244.2.1"/>
    <property type="gene ID" value="MELO3C034244.2"/>
</dbReference>
<proteinExistence type="predicted"/>